<dbReference type="PANTHER" id="PTHR43394:SF27">
    <property type="entry name" value="ATP-DEPENDENT TRANSLOCASE ABCB1-LIKE"/>
    <property type="match status" value="1"/>
</dbReference>
<feature type="compositionally biased region" description="Basic residues" evidence="9">
    <location>
        <begin position="467"/>
        <end position="481"/>
    </location>
</feature>
<keyword evidence="7 10" id="KW-1133">Transmembrane helix</keyword>
<dbReference type="CDD" id="cd18577">
    <property type="entry name" value="ABC_6TM_Pgp_ABCB1_D1_like"/>
    <property type="match status" value="1"/>
</dbReference>
<feature type="domain" description="ABC transporter" evidence="11">
    <location>
        <begin position="1088"/>
        <end position="1325"/>
    </location>
</feature>
<dbReference type="InterPro" id="IPR003439">
    <property type="entry name" value="ABC_transporter-like_ATP-bd"/>
</dbReference>
<evidence type="ECO:0000259" key="11">
    <source>
        <dbReference type="PROSITE" id="PS50893"/>
    </source>
</evidence>
<dbReference type="PROSITE" id="PS00211">
    <property type="entry name" value="ABC_TRANSPORTER_1"/>
    <property type="match status" value="2"/>
</dbReference>
<keyword evidence="5" id="KW-0547">Nucleotide-binding</keyword>
<dbReference type="InterPro" id="IPR011527">
    <property type="entry name" value="ABC1_TM_dom"/>
</dbReference>
<evidence type="ECO:0000259" key="12">
    <source>
        <dbReference type="PROSITE" id="PS50929"/>
    </source>
</evidence>
<keyword evidence="4 10" id="KW-0812">Transmembrane</keyword>
<keyword evidence="14" id="KW-1185">Reference proteome</keyword>
<feature type="domain" description="ABC transmembrane type-1" evidence="12">
    <location>
        <begin position="766"/>
        <end position="1053"/>
    </location>
</feature>
<feature type="transmembrane region" description="Helical" evidence="10">
    <location>
        <begin position="303"/>
        <end position="325"/>
    </location>
</feature>
<feature type="region of interest" description="Disordered" evidence="9">
    <location>
        <begin position="27"/>
        <end position="47"/>
    </location>
</feature>
<evidence type="ECO:0000256" key="8">
    <source>
        <dbReference type="ARBA" id="ARBA00023136"/>
    </source>
</evidence>
<dbReference type="Gene3D" id="1.20.1560.10">
    <property type="entry name" value="ABC transporter type 1, transmembrane domain"/>
    <property type="match status" value="1"/>
</dbReference>
<evidence type="ECO:0000256" key="4">
    <source>
        <dbReference type="ARBA" id="ARBA00022692"/>
    </source>
</evidence>
<keyword evidence="13" id="KW-0378">Hydrolase</keyword>
<feature type="compositionally biased region" description="Basic and acidic residues" evidence="9">
    <location>
        <begin position="36"/>
        <end position="47"/>
    </location>
</feature>
<feature type="transmembrane region" description="Helical" evidence="10">
    <location>
        <begin position="223"/>
        <end position="246"/>
    </location>
</feature>
<dbReference type="PROSITE" id="PS50893">
    <property type="entry name" value="ABC_TRANSPORTER_2"/>
    <property type="match status" value="2"/>
</dbReference>
<evidence type="ECO:0000313" key="14">
    <source>
        <dbReference type="Proteomes" id="UP001244011"/>
    </source>
</evidence>
<dbReference type="SUPFAM" id="SSF52540">
    <property type="entry name" value="P-loop containing nucleoside triphosphate hydrolases"/>
    <property type="match status" value="3"/>
</dbReference>
<dbReference type="CDD" id="cd18578">
    <property type="entry name" value="ABC_6TM_Pgp_ABCB1_D2_like"/>
    <property type="match status" value="1"/>
</dbReference>
<dbReference type="SUPFAM" id="SSF90123">
    <property type="entry name" value="ABC transporter transmembrane region"/>
    <property type="match status" value="2"/>
</dbReference>
<dbReference type="GeneID" id="85307569"/>
<evidence type="ECO:0000256" key="7">
    <source>
        <dbReference type="ARBA" id="ARBA00022989"/>
    </source>
</evidence>
<dbReference type="InterPro" id="IPR017871">
    <property type="entry name" value="ABC_transporter-like_CS"/>
</dbReference>
<evidence type="ECO:0000256" key="5">
    <source>
        <dbReference type="ARBA" id="ARBA00022741"/>
    </source>
</evidence>
<organism evidence="13 14">
    <name type="scientific">Phialemonium atrogriseum</name>
    <dbReference type="NCBI Taxonomy" id="1093897"/>
    <lineage>
        <taxon>Eukaryota</taxon>
        <taxon>Fungi</taxon>
        <taxon>Dikarya</taxon>
        <taxon>Ascomycota</taxon>
        <taxon>Pezizomycotina</taxon>
        <taxon>Sordariomycetes</taxon>
        <taxon>Sordariomycetidae</taxon>
        <taxon>Cephalothecales</taxon>
        <taxon>Cephalothecaceae</taxon>
        <taxon>Phialemonium</taxon>
    </lineage>
</organism>
<dbReference type="GO" id="GO:0016887">
    <property type="term" value="F:ATP hydrolysis activity"/>
    <property type="evidence" value="ECO:0007669"/>
    <property type="project" value="InterPro"/>
</dbReference>
<feature type="domain" description="ABC transmembrane type-1" evidence="12">
    <location>
        <begin position="75"/>
        <end position="367"/>
    </location>
</feature>
<keyword evidence="8 10" id="KW-0472">Membrane</keyword>
<gene>
    <name evidence="13" type="ORF">QBC33DRAFT_446576</name>
</gene>
<keyword evidence="6" id="KW-0067">ATP-binding</keyword>
<dbReference type="SMART" id="SM00382">
    <property type="entry name" value="AAA"/>
    <property type="match status" value="2"/>
</dbReference>
<dbReference type="Proteomes" id="UP001244011">
    <property type="component" value="Unassembled WGS sequence"/>
</dbReference>
<dbReference type="GO" id="GO:0090374">
    <property type="term" value="P:oligopeptide export from mitochondrion"/>
    <property type="evidence" value="ECO:0007669"/>
    <property type="project" value="TreeGrafter"/>
</dbReference>
<dbReference type="FunFam" id="3.40.50.300:FF:000913">
    <property type="entry name" value="ABC multidrug transporter SitT"/>
    <property type="match status" value="1"/>
</dbReference>
<evidence type="ECO:0000256" key="1">
    <source>
        <dbReference type="ARBA" id="ARBA00004141"/>
    </source>
</evidence>
<feature type="transmembrane region" description="Helical" evidence="10">
    <location>
        <begin position="199"/>
        <end position="217"/>
    </location>
</feature>
<dbReference type="InterPro" id="IPR039421">
    <property type="entry name" value="Type_1_exporter"/>
</dbReference>
<dbReference type="Gene3D" id="3.40.50.300">
    <property type="entry name" value="P-loop containing nucleotide triphosphate hydrolases"/>
    <property type="match status" value="2"/>
</dbReference>
<accession>A0AAJ0C6F7</accession>
<dbReference type="GO" id="GO:0015421">
    <property type="term" value="F:ABC-type oligopeptide transporter activity"/>
    <property type="evidence" value="ECO:0007669"/>
    <property type="project" value="TreeGrafter"/>
</dbReference>
<feature type="transmembrane region" description="Helical" evidence="10">
    <location>
        <begin position="337"/>
        <end position="355"/>
    </location>
</feature>
<dbReference type="GO" id="GO:0005743">
    <property type="term" value="C:mitochondrial inner membrane"/>
    <property type="evidence" value="ECO:0007669"/>
    <property type="project" value="TreeGrafter"/>
</dbReference>
<feature type="domain" description="ABC transporter" evidence="11">
    <location>
        <begin position="400"/>
        <end position="699"/>
    </location>
</feature>
<dbReference type="FunFam" id="1.20.1560.10:FF:000057">
    <property type="entry name" value="ABC multidrug transporter SitT"/>
    <property type="match status" value="1"/>
</dbReference>
<feature type="transmembrane region" description="Helical" evidence="10">
    <location>
        <begin position="123"/>
        <end position="141"/>
    </location>
</feature>
<dbReference type="Pfam" id="PF00005">
    <property type="entry name" value="ABC_tran"/>
    <property type="match status" value="3"/>
</dbReference>
<feature type="transmembrane region" description="Helical" evidence="10">
    <location>
        <begin position="762"/>
        <end position="786"/>
    </location>
</feature>
<evidence type="ECO:0000256" key="3">
    <source>
        <dbReference type="ARBA" id="ARBA00022448"/>
    </source>
</evidence>
<evidence type="ECO:0000256" key="2">
    <source>
        <dbReference type="ARBA" id="ARBA00007577"/>
    </source>
</evidence>
<feature type="transmembrane region" description="Helical" evidence="10">
    <location>
        <begin position="909"/>
        <end position="929"/>
    </location>
</feature>
<dbReference type="Pfam" id="PF00664">
    <property type="entry name" value="ABC_membrane"/>
    <property type="match status" value="2"/>
</dbReference>
<protein>
    <submittedName>
        <fullName evidence="13">P-loop containing nucleoside triphosphate hydrolase protein</fullName>
    </submittedName>
</protein>
<evidence type="ECO:0000256" key="6">
    <source>
        <dbReference type="ARBA" id="ARBA00022840"/>
    </source>
</evidence>
<keyword evidence="3" id="KW-0813">Transport</keyword>
<dbReference type="CDD" id="cd03249">
    <property type="entry name" value="ABC_MTABC3_MDL1_MDL2"/>
    <property type="match status" value="1"/>
</dbReference>
<comment type="subcellular location">
    <subcellularLocation>
        <location evidence="1">Membrane</location>
        <topology evidence="1">Multi-pass membrane protein</topology>
    </subcellularLocation>
</comment>
<dbReference type="PROSITE" id="PS50929">
    <property type="entry name" value="ABC_TM1F"/>
    <property type="match status" value="2"/>
</dbReference>
<dbReference type="GO" id="GO:0005524">
    <property type="term" value="F:ATP binding"/>
    <property type="evidence" value="ECO:0007669"/>
    <property type="project" value="UniProtKB-KW"/>
</dbReference>
<proteinExistence type="inferred from homology"/>
<evidence type="ECO:0000256" key="10">
    <source>
        <dbReference type="SAM" id="Phobius"/>
    </source>
</evidence>
<dbReference type="RefSeq" id="XP_060286046.1">
    <property type="nucleotide sequence ID" value="XM_060424382.1"/>
</dbReference>
<sequence length="1330" mass="145166">MDSSGAEKAAGEETPQAVTIVADAEPEAGAAASATAKDEDKAIQAKTRPEREATMKDYFRVFSYAKKLDYALIGFGVIASIGAGVTLPLMNIVFGQLVGEFNDFATVDSTQNQGDFQKVLNKGALYIFALFLARFGLNYINRLAFRMIGIRMSAGIRLDYLRSLFRQSIHVLDSMPSGAAASTITSTANTLQLGISEKLGIYVEYNATIIAAIIVAFTHSWALTLVTSSSIVFICLVLAVLLPFIIKCETNVTKADTKASSIATEALSGIRMVSSCGAEDRIAQKYSEWVEKAKHHGLAGSPFFAAQFGLIFFGLYSAFALAFWYGTKSYHDGRLDSVSDVLIVLMSVMLMVISLQQTATPLIAVSKAMIAAAEFFTVIDAPQPQYGNLKEPDVSADQDIVFTDVHFAYPSRPSKKVLDGLNLCIEANKNTAIVGPSGSGKSTIVGLIQSWYTLHDQHTIALGTAQGKKKKKKQKKNKKGKKAEAEEPDEEDDGSAPVNIEDFGPPVELKGSITTAGHRLEEIDIKWWRSQIGLVQQEPFLFNDTIFTNVSAGLIGTEWENAPEAEKRELVKTACVESFADEFIDRLPKGYDTQVGDSGTKLSGGQRQRIAIARSIISKPKILILDEATSAIDVRGERIVQASLERASKGRTTITIAHRLSTIRNADRICVLQNGKVVEQGTHESLLSNEVGVYHGLIHAQKLSLGDSEDDSLADEDIGDVLEREKTAAKSEAGDTAQGRKRIDKNLANGFGKLLSEQKKRFPFYVIALLGATCAGAGTPLQAYLFAKLVVVFQASGQKLLDDSNFWALIWFILAIGIGLSYCTASFATGNVEHKICATYRQEYFESLLFQKTSYFDQDDNSIGQLSARLSSDPTALKQLLGVNIMMVLIGIFSLIGALAISFANGWKLALVALCVTIPLGVLSGYFRVKYEIDFNAMNEAVFQESSKFGAESIGAFRTVCALVMEDSIVTRYEQLLNGHVRAAFRKARWTTIIFALSDSVTLGCQALIFWYGGRLLLSGEYEVTAFLITYMAVIQGAESAGQYFSMGPNAAQASAAANRILGARESRNRDAVPATEQVPDTDGGVKIELRNVHFKYPTREVSIFRGLNITIEKGQFAALVGASGSGKTSIVSLLERFYDVSQGSILLNDRDISEINIYEYRKLLSLVAQEPSLFQGTLRENILLGVDPSTITEERLHQCCRDASIHDFIVSLPDGYDTRIGNRGVNLSGGQKQRVSIARALIRNPRVLLLDEATSSLDSESEKLVQAAFERVSKGRTTIAVAHRLATIQKADVIYVLGEGKVVERGSHAELLRMKGVYWHMCQNQALDR</sequence>
<evidence type="ECO:0000313" key="13">
    <source>
        <dbReference type="EMBL" id="KAK1769833.1"/>
    </source>
</evidence>
<feature type="transmembrane region" description="Helical" evidence="10">
    <location>
        <begin position="990"/>
        <end position="1012"/>
    </location>
</feature>
<feature type="transmembrane region" description="Helical" evidence="10">
    <location>
        <begin position="70"/>
        <end position="94"/>
    </location>
</feature>
<comment type="caution">
    <text evidence="13">The sequence shown here is derived from an EMBL/GenBank/DDBJ whole genome shotgun (WGS) entry which is preliminary data.</text>
</comment>
<dbReference type="InterPro" id="IPR036640">
    <property type="entry name" value="ABC1_TM_sf"/>
</dbReference>
<dbReference type="InterPro" id="IPR003593">
    <property type="entry name" value="AAA+_ATPase"/>
</dbReference>
<comment type="similarity">
    <text evidence="2">Belongs to the ABC transporter superfamily. ABCB family. Multidrug resistance exporter (TC 3.A.1.201) subfamily.</text>
</comment>
<dbReference type="InterPro" id="IPR027417">
    <property type="entry name" value="P-loop_NTPase"/>
</dbReference>
<feature type="region of interest" description="Disordered" evidence="9">
    <location>
        <begin position="464"/>
        <end position="504"/>
    </location>
</feature>
<dbReference type="PANTHER" id="PTHR43394">
    <property type="entry name" value="ATP-DEPENDENT PERMEASE MDL1, MITOCHONDRIAL"/>
    <property type="match status" value="1"/>
</dbReference>
<name>A0AAJ0C6F7_9PEZI</name>
<evidence type="ECO:0000256" key="9">
    <source>
        <dbReference type="SAM" id="MobiDB-lite"/>
    </source>
</evidence>
<reference evidence="13" key="1">
    <citation type="submission" date="2023-06" db="EMBL/GenBank/DDBJ databases">
        <title>Genome-scale phylogeny and comparative genomics of the fungal order Sordariales.</title>
        <authorList>
            <consortium name="Lawrence Berkeley National Laboratory"/>
            <person name="Hensen N."/>
            <person name="Bonometti L."/>
            <person name="Westerberg I."/>
            <person name="Brannstrom I.O."/>
            <person name="Guillou S."/>
            <person name="Cros-Aarteil S."/>
            <person name="Calhoun S."/>
            <person name="Haridas S."/>
            <person name="Kuo A."/>
            <person name="Mondo S."/>
            <person name="Pangilinan J."/>
            <person name="Riley R."/>
            <person name="Labutti K."/>
            <person name="Andreopoulos B."/>
            <person name="Lipzen A."/>
            <person name="Chen C."/>
            <person name="Yanf M."/>
            <person name="Daum C."/>
            <person name="Ng V."/>
            <person name="Clum A."/>
            <person name="Steindorff A."/>
            <person name="Ohm R."/>
            <person name="Martin F."/>
            <person name="Silar P."/>
            <person name="Natvig D."/>
            <person name="Lalanne C."/>
            <person name="Gautier V."/>
            <person name="Ament-Velasquez S.L."/>
            <person name="Kruys A."/>
            <person name="Hutchinson M.I."/>
            <person name="Powell A.J."/>
            <person name="Barry K."/>
            <person name="Miller A.N."/>
            <person name="Grigoriev I.V."/>
            <person name="Debuchy R."/>
            <person name="Gladieux P."/>
            <person name="Thoren M.H."/>
            <person name="Johannesson H."/>
        </authorList>
    </citation>
    <scope>NUCLEOTIDE SEQUENCE</scope>
    <source>
        <strain evidence="13">8032-3</strain>
    </source>
</reference>
<feature type="transmembrane region" description="Helical" evidence="10">
    <location>
        <begin position="806"/>
        <end position="825"/>
    </location>
</feature>
<dbReference type="EMBL" id="MU839001">
    <property type="protein sequence ID" value="KAK1769833.1"/>
    <property type="molecule type" value="Genomic_DNA"/>
</dbReference>
<feature type="transmembrane region" description="Helical" evidence="10">
    <location>
        <begin position="880"/>
        <end position="903"/>
    </location>
</feature>